<evidence type="ECO:0008006" key="3">
    <source>
        <dbReference type="Google" id="ProtNLM"/>
    </source>
</evidence>
<name>A0A8J3SP23_9ACTN</name>
<dbReference type="InterPro" id="IPR036397">
    <property type="entry name" value="RNaseH_sf"/>
</dbReference>
<evidence type="ECO:0000313" key="1">
    <source>
        <dbReference type="EMBL" id="GIH97717.1"/>
    </source>
</evidence>
<sequence length="54" mass="6247">MFERFCHHNGITARLAKPRSPASGEIERFHKRLRHEFLDQAGPLTLLSAFGSRR</sequence>
<organism evidence="1 2">
    <name type="scientific">Planobispora siamensis</name>
    <dbReference type="NCBI Taxonomy" id="936338"/>
    <lineage>
        <taxon>Bacteria</taxon>
        <taxon>Bacillati</taxon>
        <taxon>Actinomycetota</taxon>
        <taxon>Actinomycetes</taxon>
        <taxon>Streptosporangiales</taxon>
        <taxon>Streptosporangiaceae</taxon>
        <taxon>Planobispora</taxon>
    </lineage>
</organism>
<gene>
    <name evidence="1" type="ORF">Psi01_83470</name>
</gene>
<proteinExistence type="predicted"/>
<evidence type="ECO:0000313" key="2">
    <source>
        <dbReference type="Proteomes" id="UP000619788"/>
    </source>
</evidence>
<dbReference type="Proteomes" id="UP000619788">
    <property type="component" value="Unassembled WGS sequence"/>
</dbReference>
<dbReference type="EMBL" id="BOOJ01000096">
    <property type="protein sequence ID" value="GIH97717.1"/>
    <property type="molecule type" value="Genomic_DNA"/>
</dbReference>
<keyword evidence="2" id="KW-1185">Reference proteome</keyword>
<comment type="caution">
    <text evidence="1">The sequence shown here is derived from an EMBL/GenBank/DDBJ whole genome shotgun (WGS) entry which is preliminary data.</text>
</comment>
<dbReference type="Gene3D" id="3.30.420.10">
    <property type="entry name" value="Ribonuclease H-like superfamily/Ribonuclease H"/>
    <property type="match status" value="1"/>
</dbReference>
<dbReference type="GO" id="GO:0003676">
    <property type="term" value="F:nucleic acid binding"/>
    <property type="evidence" value="ECO:0007669"/>
    <property type="project" value="InterPro"/>
</dbReference>
<reference evidence="1 2" key="1">
    <citation type="submission" date="2021-01" db="EMBL/GenBank/DDBJ databases">
        <title>Whole genome shotgun sequence of Planobispora siamensis NBRC 107568.</title>
        <authorList>
            <person name="Komaki H."/>
            <person name="Tamura T."/>
        </authorList>
    </citation>
    <scope>NUCLEOTIDE SEQUENCE [LARGE SCALE GENOMIC DNA]</scope>
    <source>
        <strain evidence="1 2">NBRC 107568</strain>
    </source>
</reference>
<dbReference type="RefSeq" id="WP_204069704.1">
    <property type="nucleotide sequence ID" value="NZ_BOOJ01000096.1"/>
</dbReference>
<protein>
    <recommendedName>
        <fullName evidence="3">Integrase catalytic domain-containing protein</fullName>
    </recommendedName>
</protein>
<dbReference type="AlphaFoldDB" id="A0A8J3SP23"/>
<accession>A0A8J3SP23</accession>